<reference evidence="1 2" key="1">
    <citation type="journal article" date="2012" name="Science">
        <title>The Paleozoic origin of enzymatic lignin decomposition reconstructed from 31 fungal genomes.</title>
        <authorList>
            <person name="Floudas D."/>
            <person name="Binder M."/>
            <person name="Riley R."/>
            <person name="Barry K."/>
            <person name="Blanchette R.A."/>
            <person name="Henrissat B."/>
            <person name="Martinez A.T."/>
            <person name="Otillar R."/>
            <person name="Spatafora J.W."/>
            <person name="Yadav J.S."/>
            <person name="Aerts A."/>
            <person name="Benoit I."/>
            <person name="Boyd A."/>
            <person name="Carlson A."/>
            <person name="Copeland A."/>
            <person name="Coutinho P.M."/>
            <person name="de Vries R.P."/>
            <person name="Ferreira P."/>
            <person name="Findley K."/>
            <person name="Foster B."/>
            <person name="Gaskell J."/>
            <person name="Glotzer D."/>
            <person name="Gorecki P."/>
            <person name="Heitman J."/>
            <person name="Hesse C."/>
            <person name="Hori C."/>
            <person name="Igarashi K."/>
            <person name="Jurgens J.A."/>
            <person name="Kallen N."/>
            <person name="Kersten P."/>
            <person name="Kohler A."/>
            <person name="Kuees U."/>
            <person name="Kumar T.K.A."/>
            <person name="Kuo A."/>
            <person name="LaButti K."/>
            <person name="Larrondo L.F."/>
            <person name="Lindquist E."/>
            <person name="Ling A."/>
            <person name="Lombard V."/>
            <person name="Lucas S."/>
            <person name="Lundell T."/>
            <person name="Martin R."/>
            <person name="McLaughlin D.J."/>
            <person name="Morgenstern I."/>
            <person name="Morin E."/>
            <person name="Murat C."/>
            <person name="Nagy L.G."/>
            <person name="Nolan M."/>
            <person name="Ohm R.A."/>
            <person name="Patyshakuliyeva A."/>
            <person name="Rokas A."/>
            <person name="Ruiz-Duenas F.J."/>
            <person name="Sabat G."/>
            <person name="Salamov A."/>
            <person name="Samejima M."/>
            <person name="Schmutz J."/>
            <person name="Slot J.C."/>
            <person name="St John F."/>
            <person name="Stenlid J."/>
            <person name="Sun H."/>
            <person name="Sun S."/>
            <person name="Syed K."/>
            <person name="Tsang A."/>
            <person name="Wiebenga A."/>
            <person name="Young D."/>
            <person name="Pisabarro A."/>
            <person name="Eastwood D.C."/>
            <person name="Martin F."/>
            <person name="Cullen D."/>
            <person name="Grigoriev I.V."/>
            <person name="Hibbett D.S."/>
        </authorList>
    </citation>
    <scope>NUCLEOTIDE SEQUENCE [LARGE SCALE GENOMIC DNA]</scope>
    <source>
        <strain evidence="1 2">DJM-731 SS1</strain>
    </source>
</reference>
<dbReference type="RefSeq" id="XP_040630307.1">
    <property type="nucleotide sequence ID" value="XM_040768296.1"/>
</dbReference>
<evidence type="ECO:0000313" key="1">
    <source>
        <dbReference type="EMBL" id="EJU03413.1"/>
    </source>
</evidence>
<dbReference type="Proteomes" id="UP000030653">
    <property type="component" value="Unassembled WGS sequence"/>
</dbReference>
<protein>
    <submittedName>
        <fullName evidence="1">Uncharacterized protein</fullName>
    </submittedName>
</protein>
<dbReference type="HOGENOM" id="CLU_1959509_0_0_1"/>
<evidence type="ECO:0000313" key="2">
    <source>
        <dbReference type="Proteomes" id="UP000030653"/>
    </source>
</evidence>
<gene>
    <name evidence="1" type="ORF">DACRYDRAFT_106569</name>
</gene>
<dbReference type="GeneID" id="63683358"/>
<proteinExistence type="predicted"/>
<accession>M5GEN1</accession>
<name>M5GEN1_DACPD</name>
<keyword evidence="2" id="KW-1185">Reference proteome</keyword>
<dbReference type="AlphaFoldDB" id="M5GEN1"/>
<dbReference type="EMBL" id="JH795860">
    <property type="protein sequence ID" value="EJU03413.1"/>
    <property type="molecule type" value="Genomic_DNA"/>
</dbReference>
<organism evidence="1 2">
    <name type="scientific">Dacryopinax primogenitus (strain DJM 731)</name>
    <name type="common">Brown rot fungus</name>
    <dbReference type="NCBI Taxonomy" id="1858805"/>
    <lineage>
        <taxon>Eukaryota</taxon>
        <taxon>Fungi</taxon>
        <taxon>Dikarya</taxon>
        <taxon>Basidiomycota</taxon>
        <taxon>Agaricomycotina</taxon>
        <taxon>Dacrymycetes</taxon>
        <taxon>Dacrymycetales</taxon>
        <taxon>Dacrymycetaceae</taxon>
        <taxon>Dacryopinax</taxon>
    </lineage>
</organism>
<sequence>MDVIHELAVRQNVSLSIEHVNALSGFEPWSMLHTWEQDRSLTHVSRGSVRLEQIHRSSQLEFLRRDHISGHIPLATRWAMVRHKSQGLRPKRVQGKVLTNALLASAEPPSMVEGLLRRGTFAPPCGGA</sequence>